<evidence type="ECO:0000313" key="1">
    <source>
        <dbReference type="EMBL" id="BAM42524.1"/>
    </source>
</evidence>
<keyword evidence="2" id="KW-1185">Reference proteome</keyword>
<proteinExistence type="predicted"/>
<dbReference type="RefSeq" id="XP_009692825.1">
    <property type="nucleotide sequence ID" value="XM_009694530.1"/>
</dbReference>
<dbReference type="VEuPathDB" id="PiroplasmaDB:TOT_040000893"/>
<sequence>MALIGIYFFPTYCRNNNKISRVQQKNCTHQIVVNMSTRLSRRTMFFNVLTHYPGQNHRKTLFNNRS</sequence>
<name>J7MF92_THEOR</name>
<reference evidence="1 2" key="1">
    <citation type="journal article" date="2012" name="MBio">
        <title>Comparative genome analysis of three eukaryotic parasites with differing abilities to transform leukocytes reveals key mediators of Theileria-induced leukocyte transformation.</title>
        <authorList>
            <person name="Hayashida K."/>
            <person name="Hara Y."/>
            <person name="Abe T."/>
            <person name="Yamasaki C."/>
            <person name="Toyoda A."/>
            <person name="Kosuge T."/>
            <person name="Suzuki Y."/>
            <person name="Sato Y."/>
            <person name="Kawashima S."/>
            <person name="Katayama T."/>
            <person name="Wakaguri H."/>
            <person name="Inoue N."/>
            <person name="Homma K."/>
            <person name="Tada-Umezaki M."/>
            <person name="Yagi Y."/>
            <person name="Fujii Y."/>
            <person name="Habara T."/>
            <person name="Kanehisa M."/>
            <person name="Watanabe H."/>
            <person name="Ito K."/>
            <person name="Gojobori T."/>
            <person name="Sugawara H."/>
            <person name="Imanishi T."/>
            <person name="Weir W."/>
            <person name="Gardner M."/>
            <person name="Pain A."/>
            <person name="Shiels B."/>
            <person name="Hattori M."/>
            <person name="Nene V."/>
            <person name="Sugimoto C."/>
        </authorList>
    </citation>
    <scope>NUCLEOTIDE SEQUENCE [LARGE SCALE GENOMIC DNA]</scope>
    <source>
        <strain evidence="1 2">Shintoku</strain>
    </source>
</reference>
<dbReference type="EMBL" id="AP011949">
    <property type="protein sequence ID" value="BAM42524.1"/>
    <property type="molecule type" value="Genomic_DNA"/>
</dbReference>
<accession>J7MF92</accession>
<protein>
    <submittedName>
        <fullName evidence="1">Uncharacterized protein</fullName>
    </submittedName>
</protein>
<dbReference type="Proteomes" id="UP000003786">
    <property type="component" value="Chromosome 4"/>
</dbReference>
<organism evidence="1 2">
    <name type="scientific">Theileria orientalis strain Shintoku</name>
    <dbReference type="NCBI Taxonomy" id="869250"/>
    <lineage>
        <taxon>Eukaryota</taxon>
        <taxon>Sar</taxon>
        <taxon>Alveolata</taxon>
        <taxon>Apicomplexa</taxon>
        <taxon>Aconoidasida</taxon>
        <taxon>Piroplasmida</taxon>
        <taxon>Theileriidae</taxon>
        <taxon>Theileria</taxon>
    </lineage>
</organism>
<dbReference type="KEGG" id="tot:TOT_040000893"/>
<dbReference type="GeneID" id="20716921"/>
<evidence type="ECO:0000313" key="2">
    <source>
        <dbReference type="Proteomes" id="UP000003786"/>
    </source>
</evidence>
<dbReference type="AlphaFoldDB" id="J7MF92"/>
<gene>
    <name evidence="1" type="ORF">TOT_040000893</name>
</gene>